<dbReference type="CDD" id="cd00801">
    <property type="entry name" value="INT_P4_C"/>
    <property type="match status" value="1"/>
</dbReference>
<dbReference type="InterPro" id="IPR013762">
    <property type="entry name" value="Integrase-like_cat_sf"/>
</dbReference>
<dbReference type="GO" id="GO:0015074">
    <property type="term" value="P:DNA integration"/>
    <property type="evidence" value="ECO:0007669"/>
    <property type="project" value="UniProtKB-KW"/>
</dbReference>
<dbReference type="Pfam" id="PF13356">
    <property type="entry name" value="Arm-DNA-bind_3"/>
    <property type="match status" value="1"/>
</dbReference>
<evidence type="ECO:0000313" key="8">
    <source>
        <dbReference type="EMBL" id="ATN45532.1"/>
    </source>
</evidence>
<evidence type="ECO:0000256" key="5">
    <source>
        <dbReference type="PROSITE-ProRule" id="PRU01248"/>
    </source>
</evidence>
<dbReference type="PROSITE" id="PS51900">
    <property type="entry name" value="CB"/>
    <property type="match status" value="1"/>
</dbReference>
<dbReference type="InterPro" id="IPR025166">
    <property type="entry name" value="Integrase_DNA_bind_dom"/>
</dbReference>
<keyword evidence="4" id="KW-0233">DNA recombination</keyword>
<evidence type="ECO:0000256" key="1">
    <source>
        <dbReference type="ARBA" id="ARBA00008857"/>
    </source>
</evidence>
<dbReference type="Pfam" id="PF22022">
    <property type="entry name" value="Phage_int_M"/>
    <property type="match status" value="1"/>
</dbReference>
<proteinExistence type="inferred from homology"/>
<dbReference type="InterPro" id="IPR038488">
    <property type="entry name" value="Integrase_DNA-bd_sf"/>
</dbReference>
<dbReference type="Proteomes" id="UP000644192">
    <property type="component" value="Unassembled WGS sequence"/>
</dbReference>
<evidence type="ECO:0000256" key="4">
    <source>
        <dbReference type="ARBA" id="ARBA00023172"/>
    </source>
</evidence>
<accession>A0A0C6F0D1</accession>
<evidence type="ECO:0000259" key="6">
    <source>
        <dbReference type="PROSITE" id="PS51898"/>
    </source>
</evidence>
<organism evidence="8">
    <name type="scientific">Pseudomonas aeruginosa</name>
    <dbReference type="NCBI Taxonomy" id="287"/>
    <lineage>
        <taxon>Bacteria</taxon>
        <taxon>Pseudomonadati</taxon>
        <taxon>Pseudomonadota</taxon>
        <taxon>Gammaproteobacteria</taxon>
        <taxon>Pseudomonadales</taxon>
        <taxon>Pseudomonadaceae</taxon>
        <taxon>Pseudomonas</taxon>
    </lineage>
</organism>
<dbReference type="Gene3D" id="3.30.160.390">
    <property type="entry name" value="Integrase, DNA-binding domain"/>
    <property type="match status" value="1"/>
</dbReference>
<dbReference type="GO" id="GO:0006310">
    <property type="term" value="P:DNA recombination"/>
    <property type="evidence" value="ECO:0007669"/>
    <property type="project" value="UniProtKB-KW"/>
</dbReference>
<dbReference type="Gene3D" id="1.10.150.130">
    <property type="match status" value="1"/>
</dbReference>
<evidence type="ECO:0000313" key="9">
    <source>
        <dbReference type="EMBL" id="MZZ17250.1"/>
    </source>
</evidence>
<keyword evidence="2" id="KW-0229">DNA integration</keyword>
<dbReference type="InterPro" id="IPR002104">
    <property type="entry name" value="Integrase_catalytic"/>
</dbReference>
<reference evidence="8" key="1">
    <citation type="submission" date="2017-05" db="EMBL/GenBank/DDBJ databases">
        <title>Two decades of blaVIM-2-producing Pseudomonas aeruginosa dissemination: the decisive role of mobile genetic elements and successful clones.</title>
        <authorList>
            <person name="Botelho J."/>
        </authorList>
    </citation>
    <scope>NUCLEOTIDE SEQUENCE</scope>
    <source>
        <strain evidence="8">FFUP_PS_CB5</strain>
    </source>
</reference>
<dbReference type="PANTHER" id="PTHR30629:SF2">
    <property type="entry name" value="PROPHAGE INTEGRASE INTS-RELATED"/>
    <property type="match status" value="1"/>
</dbReference>
<dbReference type="InterPro" id="IPR050808">
    <property type="entry name" value="Phage_Integrase"/>
</dbReference>
<name>A0A0C6F0D1_PSEAI</name>
<dbReference type="Gene3D" id="1.10.443.10">
    <property type="entry name" value="Intergrase catalytic core"/>
    <property type="match status" value="1"/>
</dbReference>
<evidence type="ECO:0000256" key="3">
    <source>
        <dbReference type="ARBA" id="ARBA00023125"/>
    </source>
</evidence>
<dbReference type="InterPro" id="IPR053876">
    <property type="entry name" value="Phage_int_M"/>
</dbReference>
<dbReference type="SUPFAM" id="SSF56349">
    <property type="entry name" value="DNA breaking-rejoining enzymes"/>
    <property type="match status" value="1"/>
</dbReference>
<dbReference type="AlphaFoldDB" id="A0A0C6F0D1"/>
<evidence type="ECO:0000256" key="2">
    <source>
        <dbReference type="ARBA" id="ARBA00022908"/>
    </source>
</evidence>
<comment type="similarity">
    <text evidence="1">Belongs to the 'phage' integrase family.</text>
</comment>
<dbReference type="GeneID" id="83682060"/>
<keyword evidence="3 5" id="KW-0238">DNA-binding</keyword>
<dbReference type="Pfam" id="PF00589">
    <property type="entry name" value="Phage_integrase"/>
    <property type="match status" value="1"/>
</dbReference>
<dbReference type="InterPro" id="IPR010998">
    <property type="entry name" value="Integrase_recombinase_N"/>
</dbReference>
<evidence type="ECO:0000259" key="7">
    <source>
        <dbReference type="PROSITE" id="PS51900"/>
    </source>
</evidence>
<dbReference type="PANTHER" id="PTHR30629">
    <property type="entry name" value="PROPHAGE INTEGRASE"/>
    <property type="match status" value="1"/>
</dbReference>
<dbReference type="RefSeq" id="WP_003158602.1">
    <property type="nucleotide sequence ID" value="NZ_AP014651.1"/>
</dbReference>
<dbReference type="InterPro" id="IPR011010">
    <property type="entry name" value="DNA_brk_join_enz"/>
</dbReference>
<dbReference type="EMBL" id="WXZT01000046">
    <property type="protein sequence ID" value="MZZ17250.1"/>
    <property type="molecule type" value="Genomic_DNA"/>
</dbReference>
<dbReference type="InterPro" id="IPR044068">
    <property type="entry name" value="CB"/>
</dbReference>
<feature type="domain" description="Core-binding (CB)" evidence="7">
    <location>
        <begin position="97"/>
        <end position="182"/>
    </location>
</feature>
<dbReference type="GO" id="GO:0003677">
    <property type="term" value="F:DNA binding"/>
    <property type="evidence" value="ECO:0007669"/>
    <property type="project" value="UniProtKB-UniRule"/>
</dbReference>
<dbReference type="EMBL" id="MF168946">
    <property type="protein sequence ID" value="ATN45532.1"/>
    <property type="molecule type" value="Genomic_DNA"/>
</dbReference>
<sequence length="642" mass="72539">MLSDLQVRQAKVTGKAYSLVDFDGLYFHISATGFKAWHFRFTWGGKRERMSFGGYPALSLKDARHLRDEARAMLAKDINPHSERKRKRHVIVLAGEHTFQAIYDKWLAHRSLSLENEGRQSTPKQIGRVFAKDVFPVLRHLTVYDVTRAHLLDIIGRVEKRGSLSVAEKLRTWFSQLFTYASVVVPNMGDNPAKDLDVVAMPLPPVENNPFLRMPELPAMLQTLRKYSGRLNTQLGLRLLLLTGVRTGELRYATPDQFDLERGLWIIPVVRLKQRKQLTKKKRQRFADIPPYIVPLSLQAQEVVRHLLGNLKPAQVYLIPGDWCLKKPLSENTLNGALKRMGYEDQLTGHGVRATVSTALNELGYPPKWVDAQLSHADPDRISATYNHAEYVEQRRVMMQDWADRLDLFEQNQLEVASTHLTITLQGLPTIAGQAAAQPPALNPNAPQLIVAPAPDAPAVPASVYRLSAVHLPEYARPTLSEVQRERLQLLEMFEASHNLSVADYAKLVGKSRRWITYEIQAGNLLSIHLGHRGQRVPDWQLDPIKRKLIQAVLKLVPRGIDTWHIYHALLRPYDALGKCPVIEAVDPTNLHLAARLVAAHAIETDELAEQSEVSPVLARQTVERLVKTAMLVDTPEDLVAR</sequence>
<reference evidence="9" key="2">
    <citation type="submission" date="2020-01" db="EMBL/GenBank/DDBJ databases">
        <title>Bacteria Cultured from War Wounds Associated with the Conflict in Eastern Ukraine.</title>
        <authorList>
            <person name="Snesrud E."/>
            <person name="Galac M.R."/>
            <person name="Mc Gann P."/>
            <person name="Valentine K."/>
            <person name="Viacheslav K."/>
        </authorList>
    </citation>
    <scope>NUCLEOTIDE SEQUENCE</scope>
    <source>
        <strain evidence="9">VNMU148</strain>
    </source>
</reference>
<gene>
    <name evidence="9" type="ORF">GUL26_33820</name>
</gene>
<dbReference type="PROSITE" id="PS51898">
    <property type="entry name" value="TYR_RECOMBINASE"/>
    <property type="match status" value="1"/>
</dbReference>
<feature type="domain" description="Tyr recombinase" evidence="6">
    <location>
        <begin position="207"/>
        <end position="399"/>
    </location>
</feature>
<protein>
    <submittedName>
        <fullName evidence="8 9">Integrase</fullName>
    </submittedName>
</protein>